<dbReference type="InterPro" id="IPR000529">
    <property type="entry name" value="Ribosomal_bS6"/>
</dbReference>
<dbReference type="SUPFAM" id="SSF54995">
    <property type="entry name" value="Ribosomal protein S6"/>
    <property type="match status" value="1"/>
</dbReference>
<dbReference type="GO" id="GO:0070181">
    <property type="term" value="F:small ribosomal subunit rRNA binding"/>
    <property type="evidence" value="ECO:0007669"/>
    <property type="project" value="TreeGrafter"/>
</dbReference>
<dbReference type="HAMAP" id="MF_00360">
    <property type="entry name" value="Ribosomal_bS6"/>
    <property type="match status" value="1"/>
</dbReference>
<name>A0A645EHR2_9ZZZZ</name>
<dbReference type="Gene3D" id="3.30.70.60">
    <property type="match status" value="1"/>
</dbReference>
<sequence length="77" mass="8714">MKETIAKFSALITANGGSVEKVDEWGKRKLAYPIEFKNEGYYVLSHFEGDSALPAELERNFKISDSILRYLVTKVEA</sequence>
<evidence type="ECO:0000313" key="2">
    <source>
        <dbReference type="EMBL" id="MPN00294.1"/>
    </source>
</evidence>
<protein>
    <submittedName>
        <fullName evidence="2">30S ribosomal protein S6</fullName>
    </submittedName>
</protein>
<dbReference type="PANTHER" id="PTHR21011:SF1">
    <property type="entry name" value="SMALL RIBOSOMAL SUBUNIT PROTEIN BS6M"/>
    <property type="match status" value="1"/>
</dbReference>
<dbReference type="EMBL" id="VSSQ01046316">
    <property type="protein sequence ID" value="MPN00294.1"/>
    <property type="molecule type" value="Genomic_DNA"/>
</dbReference>
<dbReference type="Pfam" id="PF01250">
    <property type="entry name" value="Ribosomal_S6"/>
    <property type="match status" value="1"/>
</dbReference>
<reference evidence="2" key="1">
    <citation type="submission" date="2019-08" db="EMBL/GenBank/DDBJ databases">
        <authorList>
            <person name="Kucharzyk K."/>
            <person name="Murdoch R.W."/>
            <person name="Higgins S."/>
            <person name="Loffler F."/>
        </authorList>
    </citation>
    <scope>NUCLEOTIDE SEQUENCE</scope>
</reference>
<dbReference type="GO" id="GO:0005840">
    <property type="term" value="C:ribosome"/>
    <property type="evidence" value="ECO:0007669"/>
    <property type="project" value="UniProtKB-KW"/>
</dbReference>
<dbReference type="GO" id="GO:0005737">
    <property type="term" value="C:cytoplasm"/>
    <property type="evidence" value="ECO:0007669"/>
    <property type="project" value="UniProtKB-ARBA"/>
</dbReference>
<dbReference type="InterPro" id="IPR035980">
    <property type="entry name" value="Ribosomal_bS6_sf"/>
</dbReference>
<evidence type="ECO:0000256" key="1">
    <source>
        <dbReference type="ARBA" id="ARBA00009512"/>
    </source>
</evidence>
<dbReference type="CDD" id="cd00473">
    <property type="entry name" value="bS6"/>
    <property type="match status" value="1"/>
</dbReference>
<keyword evidence="2" id="KW-0689">Ribosomal protein</keyword>
<dbReference type="InterPro" id="IPR020814">
    <property type="entry name" value="Ribosomal_S6_plastid/chlpt"/>
</dbReference>
<keyword evidence="2" id="KW-0687">Ribonucleoprotein</keyword>
<dbReference type="AlphaFoldDB" id="A0A645EHR2"/>
<gene>
    <name evidence="2" type="primary">rpsF_40</name>
    <name evidence="2" type="ORF">SDC9_147488</name>
</gene>
<accession>A0A645EHR2</accession>
<organism evidence="2">
    <name type="scientific">bioreactor metagenome</name>
    <dbReference type="NCBI Taxonomy" id="1076179"/>
    <lineage>
        <taxon>unclassified sequences</taxon>
        <taxon>metagenomes</taxon>
        <taxon>ecological metagenomes</taxon>
    </lineage>
</organism>
<comment type="caution">
    <text evidence="2">The sequence shown here is derived from an EMBL/GenBank/DDBJ whole genome shotgun (WGS) entry which is preliminary data.</text>
</comment>
<dbReference type="GO" id="GO:0003735">
    <property type="term" value="F:structural constituent of ribosome"/>
    <property type="evidence" value="ECO:0007669"/>
    <property type="project" value="InterPro"/>
</dbReference>
<dbReference type="GO" id="GO:0006412">
    <property type="term" value="P:translation"/>
    <property type="evidence" value="ECO:0007669"/>
    <property type="project" value="InterPro"/>
</dbReference>
<dbReference type="PANTHER" id="PTHR21011">
    <property type="entry name" value="MITOCHONDRIAL 28S RIBOSOMAL PROTEIN S6"/>
    <property type="match status" value="1"/>
</dbReference>
<dbReference type="InterPro" id="IPR014717">
    <property type="entry name" value="Transl_elong_EF1B/ribsomal_bS6"/>
</dbReference>
<dbReference type="NCBIfam" id="TIGR00166">
    <property type="entry name" value="S6"/>
    <property type="match status" value="1"/>
</dbReference>
<comment type="similarity">
    <text evidence="1">Belongs to the bacterial ribosomal protein bS6 family.</text>
</comment>
<proteinExistence type="inferred from homology"/>